<dbReference type="Proteomes" id="UP001549257">
    <property type="component" value="Unassembled WGS sequence"/>
</dbReference>
<proteinExistence type="predicted"/>
<protein>
    <submittedName>
        <fullName evidence="1">Uncharacterized protein</fullName>
    </submittedName>
</protein>
<gene>
    <name evidence="1" type="ORF">ABIE21_002106</name>
</gene>
<name>A0ABV2QNI2_9MICO</name>
<evidence type="ECO:0000313" key="2">
    <source>
        <dbReference type="Proteomes" id="UP001549257"/>
    </source>
</evidence>
<sequence length="184" mass="20308">MATPVTAFEHCEHPVADIEYRQSEIINFREAGADFRWIDVKEFAMERGLKGKAAVAAVIADAWYDDDYASPSGTLPDPSRGIHGPYRLSSIGLDSFERVSARACREAVREWAGLRGDLSPVFTAKYEELLTRHLANATTVFRLGNLGPDAEHQWGGHIGQFGFLEFVIVAPREGRASLLVASDD</sequence>
<dbReference type="RefSeq" id="WP_354024778.1">
    <property type="nucleotide sequence ID" value="NZ_JBEPSJ010000002.1"/>
</dbReference>
<reference evidence="1 2" key="1">
    <citation type="submission" date="2024-06" db="EMBL/GenBank/DDBJ databases">
        <title>Sorghum-associated microbial communities from plants grown in Nebraska, USA.</title>
        <authorList>
            <person name="Schachtman D."/>
        </authorList>
    </citation>
    <scope>NUCLEOTIDE SEQUENCE [LARGE SCALE GENOMIC DNA]</scope>
    <source>
        <strain evidence="1 2">2857</strain>
    </source>
</reference>
<comment type="caution">
    <text evidence="1">The sequence shown here is derived from an EMBL/GenBank/DDBJ whole genome shotgun (WGS) entry which is preliminary data.</text>
</comment>
<accession>A0ABV2QNI2</accession>
<dbReference type="EMBL" id="JBEPSJ010000002">
    <property type="protein sequence ID" value="MET4582596.1"/>
    <property type="molecule type" value="Genomic_DNA"/>
</dbReference>
<organism evidence="1 2">
    <name type="scientific">Conyzicola nivalis</name>
    <dbReference type="NCBI Taxonomy" id="1477021"/>
    <lineage>
        <taxon>Bacteria</taxon>
        <taxon>Bacillati</taxon>
        <taxon>Actinomycetota</taxon>
        <taxon>Actinomycetes</taxon>
        <taxon>Micrococcales</taxon>
        <taxon>Microbacteriaceae</taxon>
        <taxon>Conyzicola</taxon>
    </lineage>
</organism>
<keyword evidence="2" id="KW-1185">Reference proteome</keyword>
<evidence type="ECO:0000313" key="1">
    <source>
        <dbReference type="EMBL" id="MET4582596.1"/>
    </source>
</evidence>